<evidence type="ECO:0000313" key="3">
    <source>
        <dbReference type="EMBL" id="MBS5588803.1"/>
    </source>
</evidence>
<dbReference type="InterPro" id="IPR008988">
    <property type="entry name" value="Transcriptional_repressor_C"/>
</dbReference>
<organism evidence="3 4">
    <name type="scientific">Thomasclavelia spiroformis</name>
    <dbReference type="NCBI Taxonomy" id="29348"/>
    <lineage>
        <taxon>Bacteria</taxon>
        <taxon>Bacillati</taxon>
        <taxon>Bacillota</taxon>
        <taxon>Erysipelotrichia</taxon>
        <taxon>Erysipelotrichales</taxon>
        <taxon>Coprobacillaceae</taxon>
        <taxon>Thomasclavelia</taxon>
    </lineage>
</organism>
<dbReference type="Gene3D" id="2.30.30.90">
    <property type="match status" value="1"/>
</dbReference>
<evidence type="ECO:0000256" key="1">
    <source>
        <dbReference type="ARBA" id="ARBA00023004"/>
    </source>
</evidence>
<dbReference type="EMBL" id="JAGZCC010000053">
    <property type="protein sequence ID" value="MBS5588803.1"/>
    <property type="molecule type" value="Genomic_DNA"/>
</dbReference>
<dbReference type="Proteomes" id="UP000751224">
    <property type="component" value="Unassembled WGS sequence"/>
</dbReference>
<dbReference type="InterPro" id="IPR053184">
    <property type="entry name" value="FeoA-like"/>
</dbReference>
<dbReference type="Pfam" id="PF04023">
    <property type="entry name" value="FeoA"/>
    <property type="match status" value="1"/>
</dbReference>
<dbReference type="PANTHER" id="PTHR43151:SF1">
    <property type="entry name" value="SSR2333 PROTEIN"/>
    <property type="match status" value="1"/>
</dbReference>
<dbReference type="PANTHER" id="PTHR43151">
    <property type="entry name" value="FEOA FAMILY PROTEIN"/>
    <property type="match status" value="1"/>
</dbReference>
<dbReference type="AlphaFoldDB" id="A0A943I3S3"/>
<dbReference type="SMART" id="SM00899">
    <property type="entry name" value="FeoA"/>
    <property type="match status" value="1"/>
</dbReference>
<comment type="caution">
    <text evidence="3">The sequence shown here is derived from an EMBL/GenBank/DDBJ whole genome shotgun (WGS) entry which is preliminary data.</text>
</comment>
<dbReference type="InterPro" id="IPR038157">
    <property type="entry name" value="FeoA_core_dom"/>
</dbReference>
<sequence>MMPLTMLNVGEVGTIRKIGGNDETKRFLNNLGFVIGTKITVLSAISGNVIVNVKDSRVAINQDMARHIMI</sequence>
<protein>
    <submittedName>
        <fullName evidence="3">Ferrous iron transport protein A</fullName>
    </submittedName>
</protein>
<dbReference type="InterPro" id="IPR007167">
    <property type="entry name" value="Fe-transptr_FeoA-like"/>
</dbReference>
<evidence type="ECO:0000259" key="2">
    <source>
        <dbReference type="SMART" id="SM00899"/>
    </source>
</evidence>
<gene>
    <name evidence="3" type="ORF">KHX14_08365</name>
</gene>
<reference evidence="3" key="1">
    <citation type="submission" date="2021-02" db="EMBL/GenBank/DDBJ databases">
        <title>Infant gut strain persistence is associated with maternal origin, phylogeny, and functional potential including surface adhesion and iron acquisition.</title>
        <authorList>
            <person name="Lou Y.C."/>
        </authorList>
    </citation>
    <scope>NUCLEOTIDE SEQUENCE</scope>
    <source>
        <strain evidence="3">L3_108_000G1_dasL3_108_000G1_metabat.metabat.11</strain>
    </source>
</reference>
<feature type="domain" description="Ferrous iron transporter FeoA-like" evidence="2">
    <location>
        <begin position="2"/>
        <end position="70"/>
    </location>
</feature>
<keyword evidence="1" id="KW-0408">Iron</keyword>
<dbReference type="GO" id="GO:0046914">
    <property type="term" value="F:transition metal ion binding"/>
    <property type="evidence" value="ECO:0007669"/>
    <property type="project" value="InterPro"/>
</dbReference>
<name>A0A943I3S3_9FIRM</name>
<proteinExistence type="predicted"/>
<accession>A0A943I3S3</accession>
<dbReference type="SUPFAM" id="SSF50037">
    <property type="entry name" value="C-terminal domain of transcriptional repressors"/>
    <property type="match status" value="1"/>
</dbReference>
<dbReference type="RefSeq" id="WP_297672291.1">
    <property type="nucleotide sequence ID" value="NZ_JAGZCC010000053.1"/>
</dbReference>
<evidence type="ECO:0000313" key="4">
    <source>
        <dbReference type="Proteomes" id="UP000751224"/>
    </source>
</evidence>